<keyword evidence="3" id="KW-1185">Reference proteome</keyword>
<sequence>MSNYLQEPLRAQDPSPINPDPGADAEHDPWTEEPVGPDGLIERPDGITDNPDVIGGDTPLVPS</sequence>
<dbReference type="AlphaFoldDB" id="A0A562QPJ7"/>
<evidence type="ECO:0000313" key="3">
    <source>
        <dbReference type="Proteomes" id="UP000316905"/>
    </source>
</evidence>
<evidence type="ECO:0000313" key="2">
    <source>
        <dbReference type="EMBL" id="TWI58625.1"/>
    </source>
</evidence>
<protein>
    <submittedName>
        <fullName evidence="2">Uncharacterized protein</fullName>
    </submittedName>
</protein>
<comment type="caution">
    <text evidence="2">The sequence shown here is derived from an EMBL/GenBank/DDBJ whole genome shotgun (WGS) entry which is preliminary data.</text>
</comment>
<gene>
    <name evidence="2" type="ORF">IQ22_00333</name>
</gene>
<evidence type="ECO:0000256" key="1">
    <source>
        <dbReference type="SAM" id="MobiDB-lite"/>
    </source>
</evidence>
<name>A0A562QPJ7_9PSED</name>
<proteinExistence type="predicted"/>
<dbReference type="Proteomes" id="UP000316905">
    <property type="component" value="Unassembled WGS sequence"/>
</dbReference>
<dbReference type="RefSeq" id="WP_145137050.1">
    <property type="nucleotide sequence ID" value="NZ_VLKY01000001.1"/>
</dbReference>
<accession>A0A562QPJ7</accession>
<dbReference type="EMBL" id="VLKY01000001">
    <property type="protein sequence ID" value="TWI58625.1"/>
    <property type="molecule type" value="Genomic_DNA"/>
</dbReference>
<organism evidence="2 3">
    <name type="scientific">Pseudomonas duriflava</name>
    <dbReference type="NCBI Taxonomy" id="459528"/>
    <lineage>
        <taxon>Bacteria</taxon>
        <taxon>Pseudomonadati</taxon>
        <taxon>Pseudomonadota</taxon>
        <taxon>Gammaproteobacteria</taxon>
        <taxon>Pseudomonadales</taxon>
        <taxon>Pseudomonadaceae</taxon>
        <taxon>Pseudomonas</taxon>
    </lineage>
</organism>
<reference evidence="2 3" key="1">
    <citation type="journal article" date="2015" name="Stand. Genomic Sci.">
        <title>Genomic Encyclopedia of Bacterial and Archaeal Type Strains, Phase III: the genomes of soil and plant-associated and newly described type strains.</title>
        <authorList>
            <person name="Whitman W.B."/>
            <person name="Woyke T."/>
            <person name="Klenk H.P."/>
            <person name="Zhou Y."/>
            <person name="Lilburn T.G."/>
            <person name="Beck B.J."/>
            <person name="De Vos P."/>
            <person name="Vandamme P."/>
            <person name="Eisen J.A."/>
            <person name="Garrity G."/>
            <person name="Hugenholtz P."/>
            <person name="Kyrpides N.C."/>
        </authorList>
    </citation>
    <scope>NUCLEOTIDE SEQUENCE [LARGE SCALE GENOMIC DNA]</scope>
    <source>
        <strain evidence="2 3">CGMCC 1.6858</strain>
    </source>
</reference>
<feature type="region of interest" description="Disordered" evidence="1">
    <location>
        <begin position="1"/>
        <end position="63"/>
    </location>
</feature>